<dbReference type="GO" id="GO:0005886">
    <property type="term" value="C:plasma membrane"/>
    <property type="evidence" value="ECO:0007669"/>
    <property type="project" value="UniProtKB-SubCell"/>
</dbReference>
<dbReference type="InterPro" id="IPR003439">
    <property type="entry name" value="ABC_transporter-like_ATP-bd"/>
</dbReference>
<dbReference type="PROSITE" id="PS50929">
    <property type="entry name" value="ABC_TM1F"/>
    <property type="match status" value="2"/>
</dbReference>
<dbReference type="GO" id="GO:0005524">
    <property type="term" value="F:ATP binding"/>
    <property type="evidence" value="ECO:0007669"/>
    <property type="project" value="UniProtKB-KW"/>
</dbReference>
<dbReference type="CDD" id="cd18577">
    <property type="entry name" value="ABC_6TM_Pgp_ABCB1_D1_like"/>
    <property type="match status" value="1"/>
</dbReference>
<feature type="transmembrane region" description="Helical" evidence="12">
    <location>
        <begin position="706"/>
        <end position="730"/>
    </location>
</feature>
<feature type="domain" description="ABC transmembrane type-1" evidence="14">
    <location>
        <begin position="710"/>
        <end position="996"/>
    </location>
</feature>
<evidence type="ECO:0000256" key="8">
    <source>
        <dbReference type="ARBA" id="ARBA00022989"/>
    </source>
</evidence>
<keyword evidence="5" id="KW-0677">Repeat</keyword>
<feature type="transmembrane region" description="Helical" evidence="12">
    <location>
        <begin position="267"/>
        <end position="291"/>
    </location>
</feature>
<organism evidence="15">
    <name type="scientific">Fagus sylvatica</name>
    <name type="common">Beechnut</name>
    <dbReference type="NCBI Taxonomy" id="28930"/>
    <lineage>
        <taxon>Eukaryota</taxon>
        <taxon>Viridiplantae</taxon>
        <taxon>Streptophyta</taxon>
        <taxon>Embryophyta</taxon>
        <taxon>Tracheophyta</taxon>
        <taxon>Spermatophyta</taxon>
        <taxon>Magnoliopsida</taxon>
        <taxon>eudicotyledons</taxon>
        <taxon>Gunneridae</taxon>
        <taxon>Pentapetalae</taxon>
        <taxon>rosids</taxon>
        <taxon>fabids</taxon>
        <taxon>Fagales</taxon>
        <taxon>Fagaceae</taxon>
        <taxon>Fagus</taxon>
    </lineage>
</organism>
<dbReference type="SUPFAM" id="SSF52540">
    <property type="entry name" value="P-loop containing nucleoside triphosphate hydrolases"/>
    <property type="match status" value="2"/>
</dbReference>
<evidence type="ECO:0000256" key="2">
    <source>
        <dbReference type="ARBA" id="ARBA00007577"/>
    </source>
</evidence>
<dbReference type="SMART" id="SM00382">
    <property type="entry name" value="AAA"/>
    <property type="match status" value="2"/>
</dbReference>
<evidence type="ECO:0000256" key="9">
    <source>
        <dbReference type="ARBA" id="ARBA00023136"/>
    </source>
</evidence>
<protein>
    <recommendedName>
        <fullName evidence="16">ABC transporter B family member 9</fullName>
    </recommendedName>
</protein>
<dbReference type="GO" id="GO:0010329">
    <property type="term" value="F:auxin efflux transmembrane transporter activity"/>
    <property type="evidence" value="ECO:0007669"/>
    <property type="project" value="UniProtKB-ARBA"/>
</dbReference>
<keyword evidence="9 12" id="KW-0472">Membrane</keyword>
<dbReference type="InterPro" id="IPR027417">
    <property type="entry name" value="P-loop_NTPase"/>
</dbReference>
<dbReference type="GO" id="GO:0010328">
    <property type="term" value="F:auxin influx transmembrane transporter activity"/>
    <property type="evidence" value="ECO:0007669"/>
    <property type="project" value="UniProtKB-ARBA"/>
</dbReference>
<feature type="transmembrane region" description="Helical" evidence="12">
    <location>
        <begin position="828"/>
        <end position="847"/>
    </location>
</feature>
<dbReference type="GO" id="GO:0140359">
    <property type="term" value="F:ABC-type transporter activity"/>
    <property type="evidence" value="ECO:0007669"/>
    <property type="project" value="InterPro"/>
</dbReference>
<dbReference type="FunFam" id="1.20.1560.10:FF:000044">
    <property type="entry name" value="ABC transporter B family member 9"/>
    <property type="match status" value="1"/>
</dbReference>
<dbReference type="Pfam" id="PF00005">
    <property type="entry name" value="ABC_tran"/>
    <property type="match status" value="2"/>
</dbReference>
<dbReference type="FunFam" id="3.40.50.300:FF:000066">
    <property type="entry name" value="ABC transporter B family member 1"/>
    <property type="match status" value="2"/>
</dbReference>
<dbReference type="SUPFAM" id="SSF90123">
    <property type="entry name" value="ABC transporter transmembrane region"/>
    <property type="match status" value="2"/>
</dbReference>
<dbReference type="GO" id="GO:0016887">
    <property type="term" value="F:ATP hydrolysis activity"/>
    <property type="evidence" value="ECO:0007669"/>
    <property type="project" value="InterPro"/>
</dbReference>
<dbReference type="CDD" id="cd18578">
    <property type="entry name" value="ABC_6TM_Pgp_ABCB1_D2_like"/>
    <property type="match status" value="1"/>
</dbReference>
<keyword evidence="4 12" id="KW-0812">Transmembrane</keyword>
<keyword evidence="3" id="KW-0813">Transport</keyword>
<proteinExistence type="inferred from homology"/>
<feature type="domain" description="ABC transporter" evidence="13">
    <location>
        <begin position="1031"/>
        <end position="1268"/>
    </location>
</feature>
<feature type="compositionally biased region" description="Basic and acidic residues" evidence="11">
    <location>
        <begin position="612"/>
        <end position="626"/>
    </location>
</feature>
<keyword evidence="8 12" id="KW-1133">Transmembrane helix</keyword>
<keyword evidence="10" id="KW-0325">Glycoprotein</keyword>
<evidence type="ECO:0000313" key="15">
    <source>
        <dbReference type="EMBL" id="SPC74959.1"/>
    </source>
</evidence>
<feature type="transmembrane region" description="Helical" evidence="12">
    <location>
        <begin position="90"/>
        <end position="112"/>
    </location>
</feature>
<evidence type="ECO:0008006" key="16">
    <source>
        <dbReference type="Google" id="ProtNLM"/>
    </source>
</evidence>
<dbReference type="InterPro" id="IPR003593">
    <property type="entry name" value="AAA+_ATPase"/>
</dbReference>
<feature type="transmembrane region" description="Helical" evidence="12">
    <location>
        <begin position="853"/>
        <end position="870"/>
    </location>
</feature>
<dbReference type="PANTHER" id="PTHR24222:SF50">
    <property type="entry name" value="ABC TRANSPORTER B FAMILY MEMBER 9-LIKE ISOFORM X2"/>
    <property type="match status" value="1"/>
</dbReference>
<evidence type="ECO:0000256" key="12">
    <source>
        <dbReference type="SAM" id="Phobius"/>
    </source>
</evidence>
<keyword evidence="7" id="KW-0067">ATP-binding</keyword>
<comment type="subcellular location">
    <subcellularLocation>
        <location evidence="1">Cell membrane</location>
        <topology evidence="1">Multi-pass membrane protein</topology>
    </subcellularLocation>
</comment>
<feature type="transmembrane region" description="Helical" evidence="12">
    <location>
        <begin position="42"/>
        <end position="70"/>
    </location>
</feature>
<feature type="transmembrane region" description="Helical" evidence="12">
    <location>
        <begin position="191"/>
        <end position="210"/>
    </location>
</feature>
<feature type="domain" description="ABC transporter" evidence="13">
    <location>
        <begin position="367"/>
        <end position="603"/>
    </location>
</feature>
<dbReference type="Gene3D" id="1.20.1560.10">
    <property type="entry name" value="ABC transporter type 1, transmembrane domain"/>
    <property type="match status" value="1"/>
</dbReference>
<feature type="transmembrane region" description="Helical" evidence="12">
    <location>
        <begin position="750"/>
        <end position="773"/>
    </location>
</feature>
<accession>A0A2N9EK58</accession>
<dbReference type="InterPro" id="IPR036640">
    <property type="entry name" value="ABC1_TM_sf"/>
</dbReference>
<evidence type="ECO:0000256" key="11">
    <source>
        <dbReference type="SAM" id="MobiDB-lite"/>
    </source>
</evidence>
<evidence type="ECO:0000259" key="14">
    <source>
        <dbReference type="PROSITE" id="PS50929"/>
    </source>
</evidence>
<evidence type="ECO:0000256" key="3">
    <source>
        <dbReference type="ARBA" id="ARBA00022448"/>
    </source>
</evidence>
<feature type="region of interest" description="Disordered" evidence="11">
    <location>
        <begin position="607"/>
        <end position="626"/>
    </location>
</feature>
<dbReference type="Pfam" id="PF00664">
    <property type="entry name" value="ABC_membrane"/>
    <property type="match status" value="2"/>
</dbReference>
<comment type="similarity">
    <text evidence="2">Belongs to the ABC transporter superfamily. ABCB family. Multidrug resistance exporter (TC 3.A.1.201) subfamily.</text>
</comment>
<gene>
    <name evidence="15" type="ORF">FSB_LOCUS2841</name>
</gene>
<feature type="domain" description="ABC transmembrane type-1" evidence="14">
    <location>
        <begin position="46"/>
        <end position="332"/>
    </location>
</feature>
<evidence type="ECO:0000256" key="5">
    <source>
        <dbReference type="ARBA" id="ARBA00022737"/>
    </source>
</evidence>
<evidence type="ECO:0000259" key="13">
    <source>
        <dbReference type="PROSITE" id="PS50893"/>
    </source>
</evidence>
<dbReference type="InterPro" id="IPR017871">
    <property type="entry name" value="ABC_transporter-like_CS"/>
</dbReference>
<dbReference type="PANTHER" id="PTHR24222">
    <property type="entry name" value="ABC TRANSPORTER B FAMILY"/>
    <property type="match status" value="1"/>
</dbReference>
<evidence type="ECO:0000256" key="7">
    <source>
        <dbReference type="ARBA" id="ARBA00022840"/>
    </source>
</evidence>
<evidence type="ECO:0000256" key="1">
    <source>
        <dbReference type="ARBA" id="ARBA00004651"/>
    </source>
</evidence>
<sequence length="1275" mass="137276">MEEGGDGGEGGGGGGGGATAVKVENQRVPFYKLFSFADRLDVILMIVGTISAMGNGLTQPLMTLIFGQLINSFGSSNPSNVVKEVSKASINFLYLAIGAGLAAFLQVSCWMVTGERQATRIRSLYLKTILRQDIAFFDTETTTGEVIGRMSGDTILIQDAMGEKVGKFIQLVSTFVGGFAIAFARGWLLSLVMLSCIPPIIITGGVMSLIMSRMSSRGQVAYAEAGNVVEQIVGSIRTVASFTGEKRAQETYDSKLRIAYAATVQQGLASGLGLGVLLVVMFSSYGLAVWYGSKLIIEKGYNGGQIINIMMAIMTGGMSLGHASPSMNAFASGQAAAYKMFDTIKRKPKIDAYDTSGVVLEDIKGEIELKDVYFRYPARPEVQIFSGFSLHVPSGTTTALVGQSGSGKSTVISLVERFYDPEAGEILIDGVNLKQLQLKWIREKIGLVSQEPILFATTIKENIAYGKENATEDEIRTAIVLANAAKFIDKLPKGLDTMAGEHGTQLSGGQKQRIAIARAILKNPRILLLDEATSALDAESERIVQDALENIMSNRTTVVVAHRLTTIRNADVIAVVNQGKIVEKGTHEELIRESDGAYSQLVRLQEGANEAEDNRTSNTDKTDTSFDIDKSIARSGSQRLSMGRSLSRGSSGSRRSFTISYAVPGAISVYETEENGEESYARNELDIEKRKNVSIKRLAYLNKTEVPVLIVGSIAAAIQGVIFPLFGLLLSSAIKMFYEPPRQLQKDSRFWALVYVGLGCVALAVLPVQNYFFGVAGGKLIQRIRSLTFEKVVHQQISWFDDPANSSGAVGARLSTDATTVRSLVGDALALIVQNIATVIAGLLIAFTANWKLSFVILALLPILFMQGYLQVKFMKGFSADAKVMYEEASQVANDAVGGIRTVASFCAEKKVMDLYKEKCDGPTKHGVRLGLISGAGFGFSFFALYCTNAFCFYIGSILVKHGQATFGEVFKVFFALTMAAMGVSQSSALAPDTSKAKDSAASIFEILDSKPNIDSSSNEGITLPSVTGNIELQKVNFKYLTRPDVQIFRDLSLSIPSGKTVALVGESGSGKSTVISLIERFYDPDSGSVLLDGVDIRKLKLSWLRQQMGLVSQEPVLFNENIRANIAYGSGGNATEEEIIAATKAANAHKFISSLPQGFDTSVGERGIQLSGGQKQRIAIARAILKDPKILLLDEATSALDAESERVVQDALDRVMVNRTTVVVAHRLSTIKGADIIAVVKNGVIAEKGRHDALMKITDGVYASLVTLHMTSSP</sequence>
<keyword evidence="6" id="KW-0547">Nucleotide-binding</keyword>
<evidence type="ECO:0000256" key="4">
    <source>
        <dbReference type="ARBA" id="ARBA00022692"/>
    </source>
</evidence>
<feature type="transmembrane region" description="Helical" evidence="12">
    <location>
        <begin position="168"/>
        <end position="185"/>
    </location>
</feature>
<dbReference type="PROSITE" id="PS00211">
    <property type="entry name" value="ABC_TRANSPORTER_1"/>
    <property type="match status" value="2"/>
</dbReference>
<dbReference type="Gene3D" id="3.40.50.300">
    <property type="entry name" value="P-loop containing nucleotide triphosphate hydrolases"/>
    <property type="match status" value="2"/>
</dbReference>
<evidence type="ECO:0000256" key="10">
    <source>
        <dbReference type="ARBA" id="ARBA00023180"/>
    </source>
</evidence>
<dbReference type="PROSITE" id="PS50893">
    <property type="entry name" value="ABC_TRANSPORTER_2"/>
    <property type="match status" value="2"/>
</dbReference>
<dbReference type="FunFam" id="1.20.1560.10:FF:000009">
    <property type="entry name" value="ABC transporter B family member 1"/>
    <property type="match status" value="1"/>
</dbReference>
<dbReference type="InterPro" id="IPR011527">
    <property type="entry name" value="ABC1_TM_dom"/>
</dbReference>
<reference evidence="15" key="1">
    <citation type="submission" date="2018-02" db="EMBL/GenBank/DDBJ databases">
        <authorList>
            <person name="Cohen D.B."/>
            <person name="Kent A.D."/>
        </authorList>
    </citation>
    <scope>NUCLEOTIDE SEQUENCE</scope>
</reference>
<dbReference type="AlphaFoldDB" id="A0A2N9EK58"/>
<dbReference type="EMBL" id="OIVN01000136">
    <property type="protein sequence ID" value="SPC74959.1"/>
    <property type="molecule type" value="Genomic_DNA"/>
</dbReference>
<dbReference type="InterPro" id="IPR039421">
    <property type="entry name" value="Type_1_exporter"/>
</dbReference>
<dbReference type="CDD" id="cd03249">
    <property type="entry name" value="ABC_MTABC3_MDL1_MDL2"/>
    <property type="match status" value="2"/>
</dbReference>
<name>A0A2N9EK58_FAGSY</name>
<evidence type="ECO:0000256" key="6">
    <source>
        <dbReference type="ARBA" id="ARBA00022741"/>
    </source>
</evidence>